<dbReference type="NCBIfam" id="NF045515">
    <property type="entry name" value="Glp_gephyrin"/>
    <property type="match status" value="1"/>
</dbReference>
<protein>
    <recommendedName>
        <fullName evidence="6 13">Molybdopterin molybdenumtransferase</fullName>
        <ecNumber evidence="5 13">2.10.1.1</ecNumber>
    </recommendedName>
</protein>
<dbReference type="FunFam" id="2.170.190.11:FF:000001">
    <property type="entry name" value="Molybdopterin molybdenumtransferase"/>
    <property type="match status" value="1"/>
</dbReference>
<dbReference type="Pfam" id="PF00994">
    <property type="entry name" value="MoCF_biosynth"/>
    <property type="match status" value="1"/>
</dbReference>
<keyword evidence="11 13" id="KW-0501">Molybdenum cofactor biosynthesis</keyword>
<dbReference type="InterPro" id="IPR036425">
    <property type="entry name" value="MoaB/Mog-like_dom_sf"/>
</dbReference>
<dbReference type="KEGG" id="pms:KNP414_03527"/>
<dbReference type="Gene3D" id="3.90.105.10">
    <property type="entry name" value="Molybdopterin biosynthesis moea protein, domain 2"/>
    <property type="match status" value="1"/>
</dbReference>
<comment type="catalytic activity">
    <reaction evidence="12">
        <text>adenylyl-molybdopterin + molybdate = Mo-molybdopterin + AMP + H(+)</text>
        <dbReference type="Rhea" id="RHEA:35047"/>
        <dbReference type="ChEBI" id="CHEBI:15378"/>
        <dbReference type="ChEBI" id="CHEBI:36264"/>
        <dbReference type="ChEBI" id="CHEBI:62727"/>
        <dbReference type="ChEBI" id="CHEBI:71302"/>
        <dbReference type="ChEBI" id="CHEBI:456215"/>
        <dbReference type="EC" id="2.10.1.1"/>
    </reaction>
</comment>
<keyword evidence="7 13" id="KW-0500">Molybdenum</keyword>
<dbReference type="AlphaFoldDB" id="F8FBA4"/>
<dbReference type="Pfam" id="PF03453">
    <property type="entry name" value="MoeA_N"/>
    <property type="match status" value="1"/>
</dbReference>
<evidence type="ECO:0000256" key="8">
    <source>
        <dbReference type="ARBA" id="ARBA00022679"/>
    </source>
</evidence>
<comment type="function">
    <text evidence="2 13">Catalyzes the insertion of molybdate into adenylated molybdopterin with the concomitant release of AMP.</text>
</comment>
<dbReference type="SUPFAM" id="SSF63882">
    <property type="entry name" value="MoeA N-terminal region -like"/>
    <property type="match status" value="1"/>
</dbReference>
<keyword evidence="8 13" id="KW-0808">Transferase</keyword>
<dbReference type="Gene3D" id="2.40.340.10">
    <property type="entry name" value="MoeA, C-terminal, domain IV"/>
    <property type="match status" value="1"/>
</dbReference>
<evidence type="ECO:0000256" key="9">
    <source>
        <dbReference type="ARBA" id="ARBA00022723"/>
    </source>
</evidence>
<dbReference type="Proteomes" id="UP000006620">
    <property type="component" value="Chromosome"/>
</dbReference>
<proteinExistence type="inferred from homology"/>
<dbReference type="Pfam" id="PF03454">
    <property type="entry name" value="MoeA_C"/>
    <property type="match status" value="1"/>
</dbReference>
<evidence type="ECO:0000256" key="10">
    <source>
        <dbReference type="ARBA" id="ARBA00022842"/>
    </source>
</evidence>
<dbReference type="HOGENOM" id="CLU_010186_7_1_9"/>
<dbReference type="Gene3D" id="3.40.980.10">
    <property type="entry name" value="MoaB/Mog-like domain"/>
    <property type="match status" value="1"/>
</dbReference>
<dbReference type="CDD" id="cd00887">
    <property type="entry name" value="MoeA"/>
    <property type="match status" value="1"/>
</dbReference>
<organism evidence="15 16">
    <name type="scientific">Paenibacillus mucilaginosus (strain KNP414)</name>
    <dbReference type="NCBI Taxonomy" id="1036673"/>
    <lineage>
        <taxon>Bacteria</taxon>
        <taxon>Bacillati</taxon>
        <taxon>Bacillota</taxon>
        <taxon>Bacilli</taxon>
        <taxon>Bacillales</taxon>
        <taxon>Paenibacillaceae</taxon>
        <taxon>Paenibacillus</taxon>
    </lineage>
</organism>
<dbReference type="SUPFAM" id="SSF53218">
    <property type="entry name" value="Molybdenum cofactor biosynthesis proteins"/>
    <property type="match status" value="1"/>
</dbReference>
<evidence type="ECO:0000313" key="15">
    <source>
        <dbReference type="EMBL" id="AEI42071.1"/>
    </source>
</evidence>
<gene>
    <name evidence="15" type="ordered locus">KNP414_03527</name>
</gene>
<dbReference type="EC" id="2.10.1.1" evidence="5 13"/>
<keyword evidence="9 13" id="KW-0479">Metal-binding</keyword>
<evidence type="ECO:0000256" key="3">
    <source>
        <dbReference type="ARBA" id="ARBA00005046"/>
    </source>
</evidence>
<dbReference type="PANTHER" id="PTHR10192">
    <property type="entry name" value="MOLYBDOPTERIN BIOSYNTHESIS PROTEIN"/>
    <property type="match status" value="1"/>
</dbReference>
<comment type="similarity">
    <text evidence="4 13">Belongs to the MoeA family.</text>
</comment>
<dbReference type="FunFam" id="3.40.980.10:FF:000004">
    <property type="entry name" value="Molybdopterin molybdenumtransferase"/>
    <property type="match status" value="1"/>
</dbReference>
<dbReference type="Gene3D" id="2.170.190.11">
    <property type="entry name" value="Molybdopterin biosynthesis moea protein, domain 3"/>
    <property type="match status" value="1"/>
</dbReference>
<dbReference type="InterPro" id="IPR005110">
    <property type="entry name" value="MoeA_linker/N"/>
</dbReference>
<evidence type="ECO:0000256" key="2">
    <source>
        <dbReference type="ARBA" id="ARBA00002901"/>
    </source>
</evidence>
<evidence type="ECO:0000256" key="4">
    <source>
        <dbReference type="ARBA" id="ARBA00010763"/>
    </source>
</evidence>
<comment type="pathway">
    <text evidence="3 13">Cofactor biosynthesis; molybdopterin biosynthesis.</text>
</comment>
<feature type="domain" description="MoaB/Mog" evidence="14">
    <location>
        <begin position="193"/>
        <end position="331"/>
    </location>
</feature>
<dbReference type="UniPathway" id="UPA00344"/>
<evidence type="ECO:0000256" key="1">
    <source>
        <dbReference type="ARBA" id="ARBA00001946"/>
    </source>
</evidence>
<dbReference type="EMBL" id="CP002869">
    <property type="protein sequence ID" value="AEI42071.1"/>
    <property type="molecule type" value="Genomic_DNA"/>
</dbReference>
<evidence type="ECO:0000256" key="7">
    <source>
        <dbReference type="ARBA" id="ARBA00022505"/>
    </source>
</evidence>
<dbReference type="GO" id="GO:0005829">
    <property type="term" value="C:cytosol"/>
    <property type="evidence" value="ECO:0007669"/>
    <property type="project" value="TreeGrafter"/>
</dbReference>
<dbReference type="RefSeq" id="WP_013917228.1">
    <property type="nucleotide sequence ID" value="NC_015690.1"/>
</dbReference>
<dbReference type="NCBIfam" id="TIGR00177">
    <property type="entry name" value="molyb_syn"/>
    <property type="match status" value="1"/>
</dbReference>
<name>F8FBA4_PAEMK</name>
<reference evidence="15 16" key="2">
    <citation type="journal article" date="2013" name="Genome Announc.">
        <title>Genome Sequence of Growth-Improving Paenibacillus mucilaginosus Strain KNP414.</title>
        <authorList>
            <person name="Lu J.J."/>
            <person name="Wang J.F."/>
            <person name="Hu X.F."/>
        </authorList>
    </citation>
    <scope>NUCLEOTIDE SEQUENCE [LARGE SCALE GENOMIC DNA]</scope>
    <source>
        <strain evidence="15 16">KNP414</strain>
    </source>
</reference>
<dbReference type="SUPFAM" id="SSF63867">
    <property type="entry name" value="MoeA C-terminal domain-like"/>
    <property type="match status" value="1"/>
</dbReference>
<evidence type="ECO:0000256" key="13">
    <source>
        <dbReference type="RuleBase" id="RU365090"/>
    </source>
</evidence>
<evidence type="ECO:0000256" key="6">
    <source>
        <dbReference type="ARBA" id="ARBA00021108"/>
    </source>
</evidence>
<dbReference type="InterPro" id="IPR038987">
    <property type="entry name" value="MoeA-like"/>
</dbReference>
<comment type="cofactor">
    <cofactor evidence="1 13">
        <name>Mg(2+)</name>
        <dbReference type="ChEBI" id="CHEBI:18420"/>
    </cofactor>
</comment>
<dbReference type="GO" id="GO:0006777">
    <property type="term" value="P:Mo-molybdopterin cofactor biosynthetic process"/>
    <property type="evidence" value="ECO:0007669"/>
    <property type="project" value="UniProtKB-UniRule"/>
</dbReference>
<dbReference type="GO" id="GO:0061599">
    <property type="term" value="F:molybdopterin molybdotransferase activity"/>
    <property type="evidence" value="ECO:0007669"/>
    <property type="project" value="UniProtKB-UniRule"/>
</dbReference>
<dbReference type="SMART" id="SM00852">
    <property type="entry name" value="MoCF_biosynth"/>
    <property type="match status" value="1"/>
</dbReference>
<evidence type="ECO:0000256" key="12">
    <source>
        <dbReference type="ARBA" id="ARBA00047317"/>
    </source>
</evidence>
<evidence type="ECO:0000256" key="11">
    <source>
        <dbReference type="ARBA" id="ARBA00023150"/>
    </source>
</evidence>
<dbReference type="GO" id="GO:0046872">
    <property type="term" value="F:metal ion binding"/>
    <property type="evidence" value="ECO:0007669"/>
    <property type="project" value="UniProtKB-UniRule"/>
</dbReference>
<keyword evidence="10 13" id="KW-0460">Magnesium</keyword>
<dbReference type="PANTHER" id="PTHR10192:SF5">
    <property type="entry name" value="GEPHYRIN"/>
    <property type="match status" value="1"/>
</dbReference>
<evidence type="ECO:0000259" key="14">
    <source>
        <dbReference type="SMART" id="SM00852"/>
    </source>
</evidence>
<reference evidence="16" key="1">
    <citation type="submission" date="2011-06" db="EMBL/GenBank/DDBJ databases">
        <title>Complete genome sequence of Paenibacillus mucilaginosus KNP414.</title>
        <authorList>
            <person name="Wang J."/>
            <person name="Hu S."/>
            <person name="Hu X."/>
            <person name="Zhang B."/>
            <person name="Dong D."/>
            <person name="Zhang S."/>
            <person name="Zhao K."/>
            <person name="Wu D."/>
        </authorList>
    </citation>
    <scope>NUCLEOTIDE SEQUENCE [LARGE SCALE GENOMIC DNA]</scope>
    <source>
        <strain evidence="16">KNP414</strain>
    </source>
</reference>
<accession>F8FBA4</accession>
<dbReference type="InterPro" id="IPR005111">
    <property type="entry name" value="MoeA_C_domain_IV"/>
</dbReference>
<dbReference type="PATRIC" id="fig|1036673.3.peg.3234"/>
<evidence type="ECO:0000313" key="16">
    <source>
        <dbReference type="Proteomes" id="UP000006620"/>
    </source>
</evidence>
<dbReference type="InterPro" id="IPR036688">
    <property type="entry name" value="MoeA_C_domain_IV_sf"/>
</dbReference>
<evidence type="ECO:0000256" key="5">
    <source>
        <dbReference type="ARBA" id="ARBA00013269"/>
    </source>
</evidence>
<dbReference type="InterPro" id="IPR001453">
    <property type="entry name" value="MoaB/Mog_dom"/>
</dbReference>
<sequence>MNGLRFGRRAVTLEAAQAMIIEQARVLETEEAELTEAYGRRLACPVAAASPVPHFRRSGVDGYAVRAEDTAGAAGDRPLRLQVTETIPAGAVPQQRVEAGQAARIMTGAVVPEGADTVIMLEMTDAMEGARACGTVALHRAMKRGENITEIGEETAPGEPLLETGRVIGPGEAAILATFGWSRVPVFRRPKVAVFSTGSELLPVEAELEPGRIRCSNSYMLACQVQEAGGTARIMSILPDDAAQVEAELLKAVEWADVVVTTGGVSVGDKDVLVELFERWDGELWFNKIAMRPGSPTSAGRWRGKPLFALSGNPGACYVGFELLVRPYLRAVMGAASPLPAESTAQLGCTYGKGSAYPRYVRGTTYVEDGLLQAVPAGHDKSSIMVSIKDADCLIHLPAGGRGTEKGTQVRILHIGRGTG</sequence>
<dbReference type="InterPro" id="IPR036135">
    <property type="entry name" value="MoeA_linker/N_sf"/>
</dbReference>